<gene>
    <name evidence="2" type="ORF">AB0K36_09550</name>
</gene>
<dbReference type="InterPro" id="IPR007278">
    <property type="entry name" value="DUF397"/>
</dbReference>
<organism evidence="2 3">
    <name type="scientific">Streptomyces kurssanovii</name>
    <dbReference type="NCBI Taxonomy" id="67312"/>
    <lineage>
        <taxon>Bacteria</taxon>
        <taxon>Bacillati</taxon>
        <taxon>Actinomycetota</taxon>
        <taxon>Actinomycetes</taxon>
        <taxon>Kitasatosporales</taxon>
        <taxon>Streptomycetaceae</taxon>
        <taxon>Streptomyces</taxon>
    </lineage>
</organism>
<evidence type="ECO:0000313" key="2">
    <source>
        <dbReference type="EMBL" id="MEV4681006.1"/>
    </source>
</evidence>
<protein>
    <submittedName>
        <fullName evidence="2">DUF397 domain-containing protein</fullName>
    </submittedName>
</protein>
<keyword evidence="3" id="KW-1185">Reference proteome</keyword>
<dbReference type="RefSeq" id="WP_307707056.1">
    <property type="nucleotide sequence ID" value="NZ_JBFAQK010000008.1"/>
</dbReference>
<accession>A0ABV3HR10</accession>
<feature type="domain" description="DUF397" evidence="1">
    <location>
        <begin position="9"/>
        <end position="37"/>
    </location>
</feature>
<reference evidence="2 3" key="1">
    <citation type="submission" date="2024-06" db="EMBL/GenBank/DDBJ databases">
        <title>The Natural Products Discovery Center: Release of the First 8490 Sequenced Strains for Exploring Actinobacteria Biosynthetic Diversity.</title>
        <authorList>
            <person name="Kalkreuter E."/>
            <person name="Kautsar S.A."/>
            <person name="Yang D."/>
            <person name="Bader C.D."/>
            <person name="Teijaro C.N."/>
            <person name="Fluegel L."/>
            <person name="Davis C.M."/>
            <person name="Simpson J.R."/>
            <person name="Lauterbach L."/>
            <person name="Steele A.D."/>
            <person name="Gui C."/>
            <person name="Meng S."/>
            <person name="Li G."/>
            <person name="Viehrig K."/>
            <person name="Ye F."/>
            <person name="Su P."/>
            <person name="Kiefer A.F."/>
            <person name="Nichols A."/>
            <person name="Cepeda A.J."/>
            <person name="Yan W."/>
            <person name="Fan B."/>
            <person name="Jiang Y."/>
            <person name="Adhikari A."/>
            <person name="Zheng C.-J."/>
            <person name="Schuster L."/>
            <person name="Cowan T.M."/>
            <person name="Smanski M.J."/>
            <person name="Chevrette M.G."/>
            <person name="De Carvalho L.P.S."/>
            <person name="Shen B."/>
        </authorList>
    </citation>
    <scope>NUCLEOTIDE SEQUENCE [LARGE SCALE GENOMIC DNA]</scope>
    <source>
        <strain evidence="2 3">NPDC049344</strain>
    </source>
</reference>
<name>A0ABV3HR10_9ACTN</name>
<dbReference type="EMBL" id="JBFAQK010000008">
    <property type="protein sequence ID" value="MEV4681006.1"/>
    <property type="molecule type" value="Genomic_DNA"/>
</dbReference>
<sequence>MADGIPGVVPVRDSKAPHGPALTFATASWTAFIGELKAADRA</sequence>
<evidence type="ECO:0000259" key="1">
    <source>
        <dbReference type="Pfam" id="PF04149"/>
    </source>
</evidence>
<dbReference type="Pfam" id="PF04149">
    <property type="entry name" value="DUF397"/>
    <property type="match status" value="1"/>
</dbReference>
<proteinExistence type="predicted"/>
<dbReference type="Proteomes" id="UP001552521">
    <property type="component" value="Unassembled WGS sequence"/>
</dbReference>
<evidence type="ECO:0000313" key="3">
    <source>
        <dbReference type="Proteomes" id="UP001552521"/>
    </source>
</evidence>
<comment type="caution">
    <text evidence="2">The sequence shown here is derived from an EMBL/GenBank/DDBJ whole genome shotgun (WGS) entry which is preliminary data.</text>
</comment>